<gene>
    <name evidence="2" type="ORF">Tco_0859455</name>
</gene>
<protein>
    <recommendedName>
        <fullName evidence="4">Transposase</fullName>
    </recommendedName>
</protein>
<keyword evidence="3" id="KW-1185">Reference proteome</keyword>
<feature type="region of interest" description="Disordered" evidence="1">
    <location>
        <begin position="420"/>
        <end position="439"/>
    </location>
</feature>
<reference evidence="2" key="1">
    <citation type="journal article" date="2022" name="Int. J. Mol. Sci.">
        <title>Draft Genome of Tanacetum Coccineum: Genomic Comparison of Closely Related Tanacetum-Family Plants.</title>
        <authorList>
            <person name="Yamashiro T."/>
            <person name="Shiraishi A."/>
            <person name="Nakayama K."/>
            <person name="Satake H."/>
        </authorList>
    </citation>
    <scope>NUCLEOTIDE SEQUENCE</scope>
</reference>
<feature type="compositionally biased region" description="Polar residues" evidence="1">
    <location>
        <begin position="427"/>
        <end position="439"/>
    </location>
</feature>
<dbReference type="EMBL" id="BQNB010013145">
    <property type="protein sequence ID" value="GJT12413.1"/>
    <property type="molecule type" value="Genomic_DNA"/>
</dbReference>
<organism evidence="2 3">
    <name type="scientific">Tanacetum coccineum</name>
    <dbReference type="NCBI Taxonomy" id="301880"/>
    <lineage>
        <taxon>Eukaryota</taxon>
        <taxon>Viridiplantae</taxon>
        <taxon>Streptophyta</taxon>
        <taxon>Embryophyta</taxon>
        <taxon>Tracheophyta</taxon>
        <taxon>Spermatophyta</taxon>
        <taxon>Magnoliopsida</taxon>
        <taxon>eudicotyledons</taxon>
        <taxon>Gunneridae</taxon>
        <taxon>Pentapetalae</taxon>
        <taxon>asterids</taxon>
        <taxon>campanulids</taxon>
        <taxon>Asterales</taxon>
        <taxon>Asteraceae</taxon>
        <taxon>Asteroideae</taxon>
        <taxon>Anthemideae</taxon>
        <taxon>Anthemidinae</taxon>
        <taxon>Tanacetum</taxon>
    </lineage>
</organism>
<proteinExistence type="predicted"/>
<evidence type="ECO:0008006" key="4">
    <source>
        <dbReference type="Google" id="ProtNLM"/>
    </source>
</evidence>
<comment type="caution">
    <text evidence="2">The sequence shown here is derived from an EMBL/GenBank/DDBJ whole genome shotgun (WGS) entry which is preliminary data.</text>
</comment>
<evidence type="ECO:0000313" key="3">
    <source>
        <dbReference type="Proteomes" id="UP001151760"/>
    </source>
</evidence>
<evidence type="ECO:0000256" key="1">
    <source>
        <dbReference type="SAM" id="MobiDB-lite"/>
    </source>
</evidence>
<evidence type="ECO:0000313" key="2">
    <source>
        <dbReference type="EMBL" id="GJT12413.1"/>
    </source>
</evidence>
<name>A0ABQ5BD11_9ASTR</name>
<dbReference type="PANTHER" id="PTHR31973:SF189">
    <property type="entry name" value="TRANSPOSASE, MUDR, PLANT, MULE TRANSPOSASE DOMAIN PROTEIN-RELATED"/>
    <property type="match status" value="1"/>
</dbReference>
<reference evidence="2" key="2">
    <citation type="submission" date="2022-01" db="EMBL/GenBank/DDBJ databases">
        <authorList>
            <person name="Yamashiro T."/>
            <person name="Shiraishi A."/>
            <person name="Satake H."/>
            <person name="Nakayama K."/>
        </authorList>
    </citation>
    <scope>NUCLEOTIDE SEQUENCE</scope>
</reference>
<dbReference type="PANTHER" id="PTHR31973">
    <property type="entry name" value="POLYPROTEIN, PUTATIVE-RELATED"/>
    <property type="match status" value="1"/>
</dbReference>
<dbReference type="Proteomes" id="UP001151760">
    <property type="component" value="Unassembled WGS sequence"/>
</dbReference>
<accession>A0ABQ5BD11</accession>
<sequence length="439" mass="48896">MPTGNGLTLILDQHKGLIEAMKDVMPLTRHIQCARHIYEGFRKQYSGVQFRELFWAASKASYPQLFNKIMEKNKKANPSEHDYLIKKDPKTWSRAFFRIGSNCEAIKNGFSECFNSVLLLVRNKPLITMLESIRVIVMERLNNMRQIFEKWNGDIYPNIQKRLELNKDKHRFWHVIPVGGNLFEVRNGSEEFRVNEQKCLPCPHSIVVTFKLNKKPEDYIPVCFRNDAYYKAYHQYLTPVGGMTFWPDSSKRGRPKKNVANMESGGCATIHMDDYGSQVRQGGVATGINVGLEGVEADTNVGDGPGINVGSGGVENSAANGIIVRWSFGGLRGRLGVGRGRGGLGVSRERGGVGVSRGRGGQTVGLGVRRVTSEGIPTARIGRGGQTLAAEEGRHAQANRNIQRRNQNLRPRSARIMKNKLRRSIDGNGSSNANAQDLD</sequence>